<evidence type="ECO:0000313" key="2">
    <source>
        <dbReference type="WBParaSite" id="jg10648"/>
    </source>
</evidence>
<name>A0A915CNY8_9BILA</name>
<keyword evidence="1" id="KW-1185">Reference proteome</keyword>
<protein>
    <submittedName>
        <fullName evidence="2">FLYWCH-type domain-containing protein</fullName>
    </submittedName>
</protein>
<dbReference type="AlphaFoldDB" id="A0A915CNY8"/>
<dbReference type="Proteomes" id="UP000887574">
    <property type="component" value="Unplaced"/>
</dbReference>
<organism evidence="1 2">
    <name type="scientific">Ditylenchus dipsaci</name>
    <dbReference type="NCBI Taxonomy" id="166011"/>
    <lineage>
        <taxon>Eukaryota</taxon>
        <taxon>Metazoa</taxon>
        <taxon>Ecdysozoa</taxon>
        <taxon>Nematoda</taxon>
        <taxon>Chromadorea</taxon>
        <taxon>Rhabditida</taxon>
        <taxon>Tylenchina</taxon>
        <taxon>Tylenchomorpha</taxon>
        <taxon>Sphaerularioidea</taxon>
        <taxon>Anguinidae</taxon>
        <taxon>Anguininae</taxon>
        <taxon>Ditylenchus</taxon>
    </lineage>
</organism>
<sequence length="250" mass="27670">MESNRKKPIASYNGYLMHQTVKSANGTKQFWRCATRACNGTAESIFGELNGLVERKSHDRCTQSPMAVVIKKKMTAVKQKAVESLATSTQAILSTAKTGSSVYEIESMPKDSNITRMINNAQKQKEHPMWIKMGLPSGRLKEANNSYLRLSFRSSTAAKVQSLVYGWDFLLSSKRSLAEAIYGEEDVHAQVRTKMMSFLLDNREKPYACFFTAIGDSSVSVEEYAAHFNQPSNEQLGGDISAVASSSKAL</sequence>
<accession>A0A915CNY8</accession>
<reference evidence="2" key="1">
    <citation type="submission" date="2022-11" db="UniProtKB">
        <authorList>
            <consortium name="WormBaseParasite"/>
        </authorList>
    </citation>
    <scope>IDENTIFICATION</scope>
</reference>
<proteinExistence type="predicted"/>
<dbReference type="WBParaSite" id="jg10648">
    <property type="protein sequence ID" value="jg10648"/>
    <property type="gene ID" value="jg10648"/>
</dbReference>
<dbReference type="CDD" id="cd22744">
    <property type="entry name" value="OTU"/>
    <property type="match status" value="1"/>
</dbReference>
<dbReference type="Gene3D" id="6.10.20.180">
    <property type="match status" value="1"/>
</dbReference>
<evidence type="ECO:0000313" key="1">
    <source>
        <dbReference type="Proteomes" id="UP000887574"/>
    </source>
</evidence>